<protein>
    <submittedName>
        <fullName evidence="1">5118_t:CDS:1</fullName>
    </submittedName>
</protein>
<evidence type="ECO:0000313" key="1">
    <source>
        <dbReference type="EMBL" id="CAG8813759.1"/>
    </source>
</evidence>
<comment type="caution">
    <text evidence="1">The sequence shown here is derived from an EMBL/GenBank/DDBJ whole genome shotgun (WGS) entry which is preliminary data.</text>
</comment>
<organism evidence="1 2">
    <name type="scientific">Racocetra persica</name>
    <dbReference type="NCBI Taxonomy" id="160502"/>
    <lineage>
        <taxon>Eukaryota</taxon>
        <taxon>Fungi</taxon>
        <taxon>Fungi incertae sedis</taxon>
        <taxon>Mucoromycota</taxon>
        <taxon>Glomeromycotina</taxon>
        <taxon>Glomeromycetes</taxon>
        <taxon>Diversisporales</taxon>
        <taxon>Gigasporaceae</taxon>
        <taxon>Racocetra</taxon>
    </lineage>
</organism>
<name>A0ACA9RWX3_9GLOM</name>
<reference evidence="1" key="1">
    <citation type="submission" date="2021-06" db="EMBL/GenBank/DDBJ databases">
        <authorList>
            <person name="Kallberg Y."/>
            <person name="Tangrot J."/>
            <person name="Rosling A."/>
        </authorList>
    </citation>
    <scope>NUCLEOTIDE SEQUENCE</scope>
    <source>
        <strain evidence="1">MA461A</strain>
    </source>
</reference>
<accession>A0ACA9RWX3</accession>
<sequence>MSHSSPAILGTFKVPEIHNEPMRSYPPGSEDRANLKAQLNEFKNSAPIEIPVYVNGEEIRTGRIIEQRIPSEHEKILAKYHEADSSIVEKAIKGALAVKPIWETYPFSDRIAIFLKAADLAAG</sequence>
<dbReference type="Proteomes" id="UP000789920">
    <property type="component" value="Unassembled WGS sequence"/>
</dbReference>
<dbReference type="EMBL" id="CAJVQC010075327">
    <property type="protein sequence ID" value="CAG8813759.1"/>
    <property type="molecule type" value="Genomic_DNA"/>
</dbReference>
<gene>
    <name evidence="1" type="ORF">RPERSI_LOCUS23836</name>
</gene>
<evidence type="ECO:0000313" key="2">
    <source>
        <dbReference type="Proteomes" id="UP000789920"/>
    </source>
</evidence>
<keyword evidence="2" id="KW-1185">Reference proteome</keyword>
<proteinExistence type="predicted"/>
<feature type="non-terminal residue" evidence="1">
    <location>
        <position position="123"/>
    </location>
</feature>